<accession>X1U1G2</accession>
<sequence>MKEKQKEKKHPQKLGEMLIYYKIITPEQLEEGLKIQKDREKRIGEIVIELGMVTQDEINWVLGKQLNIPYVQINVANIDIQLSKNISENTLKKFKAMPIMELNDELVVAMADPTDEEAIKMIKKVTKRKLKIVFASFKNIDETIDQIFFNKNK</sequence>
<gene>
    <name evidence="2" type="ORF">S12H4_19815</name>
</gene>
<comment type="caution">
    <text evidence="2">The sequence shown here is derived from an EMBL/GenBank/DDBJ whole genome shotgun (WGS) entry which is preliminary data.</text>
</comment>
<proteinExistence type="predicted"/>
<name>X1U1G2_9ZZZZ</name>
<dbReference type="InterPro" id="IPR007831">
    <property type="entry name" value="T2SS_GspE_N"/>
</dbReference>
<dbReference type="SUPFAM" id="SSF160246">
    <property type="entry name" value="EspE N-terminal domain-like"/>
    <property type="match status" value="1"/>
</dbReference>
<dbReference type="AlphaFoldDB" id="X1U1G2"/>
<feature type="domain" description="Type II secretion system protein GspE N-terminal" evidence="1">
    <location>
        <begin position="66"/>
        <end position="148"/>
    </location>
</feature>
<dbReference type="Gene3D" id="3.30.300.160">
    <property type="entry name" value="Type II secretion system, protein E, N-terminal domain"/>
    <property type="match status" value="1"/>
</dbReference>
<reference evidence="2" key="1">
    <citation type="journal article" date="2014" name="Front. Microbiol.">
        <title>High frequency of phylogenetically diverse reductive dehalogenase-homologous genes in deep subseafloor sedimentary metagenomes.</title>
        <authorList>
            <person name="Kawai M."/>
            <person name="Futagami T."/>
            <person name="Toyoda A."/>
            <person name="Takaki Y."/>
            <person name="Nishi S."/>
            <person name="Hori S."/>
            <person name="Arai W."/>
            <person name="Tsubouchi T."/>
            <person name="Morono Y."/>
            <person name="Uchiyama I."/>
            <person name="Ito T."/>
            <person name="Fujiyama A."/>
            <person name="Inagaki F."/>
            <person name="Takami H."/>
        </authorList>
    </citation>
    <scope>NUCLEOTIDE SEQUENCE</scope>
    <source>
        <strain evidence="2">Expedition CK06-06</strain>
    </source>
</reference>
<organism evidence="2">
    <name type="scientific">marine sediment metagenome</name>
    <dbReference type="NCBI Taxonomy" id="412755"/>
    <lineage>
        <taxon>unclassified sequences</taxon>
        <taxon>metagenomes</taxon>
        <taxon>ecological metagenomes</taxon>
    </lineage>
</organism>
<dbReference type="InterPro" id="IPR037257">
    <property type="entry name" value="T2SS_E_N_sf"/>
</dbReference>
<protein>
    <recommendedName>
        <fullName evidence="1">Type II secretion system protein GspE N-terminal domain-containing protein</fullName>
    </recommendedName>
</protein>
<dbReference type="EMBL" id="BARW01009963">
    <property type="protein sequence ID" value="GAI86119.1"/>
    <property type="molecule type" value="Genomic_DNA"/>
</dbReference>
<evidence type="ECO:0000313" key="2">
    <source>
        <dbReference type="EMBL" id="GAI86119.1"/>
    </source>
</evidence>
<dbReference type="Pfam" id="PF05157">
    <property type="entry name" value="MshEN"/>
    <property type="match status" value="1"/>
</dbReference>
<evidence type="ECO:0000259" key="1">
    <source>
        <dbReference type="Pfam" id="PF05157"/>
    </source>
</evidence>